<dbReference type="Proteomes" id="UP000307000">
    <property type="component" value="Chromosome"/>
</dbReference>
<evidence type="ECO:0000256" key="10">
    <source>
        <dbReference type="ARBA" id="ARBA00033381"/>
    </source>
</evidence>
<dbReference type="GO" id="GO:0030170">
    <property type="term" value="F:pyridoxal phosphate binding"/>
    <property type="evidence" value="ECO:0007669"/>
    <property type="project" value="InterPro"/>
</dbReference>
<organism evidence="14 15">
    <name type="scientific">Glutamicibacter creatinolyticus</name>
    <dbReference type="NCBI Taxonomy" id="162496"/>
    <lineage>
        <taxon>Bacteria</taxon>
        <taxon>Bacillati</taxon>
        <taxon>Actinomycetota</taxon>
        <taxon>Actinomycetes</taxon>
        <taxon>Micrococcales</taxon>
        <taxon>Micrococcaceae</taxon>
        <taxon>Glutamicibacter</taxon>
    </lineage>
</organism>
<evidence type="ECO:0000256" key="3">
    <source>
        <dbReference type="ARBA" id="ARBA00010008"/>
    </source>
</evidence>
<dbReference type="GO" id="GO:0008710">
    <property type="term" value="F:8-amino-7-oxononanoate synthase activity"/>
    <property type="evidence" value="ECO:0007669"/>
    <property type="project" value="UniProtKB-EC"/>
</dbReference>
<comment type="pathway">
    <text evidence="2">Cofactor biosynthesis; biotin biosynthesis.</text>
</comment>
<evidence type="ECO:0000313" key="14">
    <source>
        <dbReference type="EMBL" id="QCY48137.1"/>
    </source>
</evidence>
<gene>
    <name evidence="14" type="ORF">GcLGCM259_2430</name>
</gene>
<evidence type="ECO:0000256" key="5">
    <source>
        <dbReference type="ARBA" id="ARBA00013187"/>
    </source>
</evidence>
<comment type="similarity">
    <text evidence="3">Belongs to the class-II pyridoxal-phosphate-dependent aminotransferase family. BioF subfamily.</text>
</comment>
<dbReference type="InterPro" id="IPR015422">
    <property type="entry name" value="PyrdxlP-dep_Trfase_small"/>
</dbReference>
<reference evidence="14 15" key="1">
    <citation type="submission" date="2018-12" db="EMBL/GenBank/DDBJ databases">
        <title>Complete Genome Sequence of Glutamicibacter creatinolyticus strain LGCM259,isolated from an abscess of a 12-year-old mare in Italy.</title>
        <authorList>
            <person name="Santos R.G."/>
            <person name="Silva A.L."/>
            <person name="Seyffert N."/>
            <person name="Castro T.L.P."/>
            <person name="Attili A.R."/>
            <person name="Rifici C."/>
            <person name="Mazzullo G."/>
            <person name="Brenig B."/>
            <person name="Venanzi F."/>
            <person name="Azevedo V."/>
        </authorList>
    </citation>
    <scope>NUCLEOTIDE SEQUENCE [LARGE SCALE GENOMIC DNA]</scope>
    <source>
        <strain evidence="14 15">LGCM 259</strain>
    </source>
</reference>
<dbReference type="PANTHER" id="PTHR13693">
    <property type="entry name" value="CLASS II AMINOTRANSFERASE/8-AMINO-7-OXONONANOATE SYNTHASE"/>
    <property type="match status" value="1"/>
</dbReference>
<accession>A0A5B7WW59</accession>
<dbReference type="GO" id="GO:0009102">
    <property type="term" value="P:biotin biosynthetic process"/>
    <property type="evidence" value="ECO:0007669"/>
    <property type="project" value="UniProtKB-KW"/>
</dbReference>
<evidence type="ECO:0000256" key="12">
    <source>
        <dbReference type="RuleBase" id="RU003693"/>
    </source>
</evidence>
<dbReference type="InterPro" id="IPR001917">
    <property type="entry name" value="Aminotrans_II_pyridoxalP_BS"/>
</dbReference>
<evidence type="ECO:0000256" key="2">
    <source>
        <dbReference type="ARBA" id="ARBA00004746"/>
    </source>
</evidence>
<evidence type="ECO:0000256" key="4">
    <source>
        <dbReference type="ARBA" id="ARBA00011738"/>
    </source>
</evidence>
<dbReference type="AlphaFoldDB" id="A0A5B7WW59"/>
<keyword evidence="6 14" id="KW-0808">Transferase</keyword>
<dbReference type="SUPFAM" id="SSF53383">
    <property type="entry name" value="PLP-dependent transferases"/>
    <property type="match status" value="1"/>
</dbReference>
<dbReference type="PANTHER" id="PTHR13693:SF100">
    <property type="entry name" value="8-AMINO-7-OXONONANOATE SYNTHASE"/>
    <property type="match status" value="1"/>
</dbReference>
<comment type="catalytic activity">
    <reaction evidence="11">
        <text>6-carboxyhexanoyl-[ACP] + L-alanine + H(+) = (8S)-8-amino-7-oxononanoate + holo-[ACP] + CO2</text>
        <dbReference type="Rhea" id="RHEA:42288"/>
        <dbReference type="Rhea" id="RHEA-COMP:9685"/>
        <dbReference type="Rhea" id="RHEA-COMP:9955"/>
        <dbReference type="ChEBI" id="CHEBI:15378"/>
        <dbReference type="ChEBI" id="CHEBI:16526"/>
        <dbReference type="ChEBI" id="CHEBI:57972"/>
        <dbReference type="ChEBI" id="CHEBI:64479"/>
        <dbReference type="ChEBI" id="CHEBI:78846"/>
        <dbReference type="ChEBI" id="CHEBI:149468"/>
        <dbReference type="EC" id="2.3.1.47"/>
    </reaction>
</comment>
<keyword evidence="14" id="KW-0032">Aminotransferase</keyword>
<keyword evidence="15" id="KW-1185">Reference proteome</keyword>
<keyword evidence="8 12" id="KW-0663">Pyridoxal phosphate</keyword>
<dbReference type="GO" id="GO:0008483">
    <property type="term" value="F:transaminase activity"/>
    <property type="evidence" value="ECO:0007669"/>
    <property type="project" value="UniProtKB-KW"/>
</dbReference>
<dbReference type="Gene3D" id="3.40.640.10">
    <property type="entry name" value="Type I PLP-dependent aspartate aminotransferase-like (Major domain)"/>
    <property type="match status" value="1"/>
</dbReference>
<feature type="domain" description="Aminotransferase class I/classII large" evidence="13">
    <location>
        <begin position="48"/>
        <end position="399"/>
    </location>
</feature>
<name>A0A5B7WW59_9MICC</name>
<protein>
    <recommendedName>
        <fullName evidence="5">8-amino-7-oxononanoate synthase</fullName>
        <ecNumber evidence="5">2.3.1.47</ecNumber>
    </recommendedName>
    <alternativeName>
        <fullName evidence="9">7-keto-8-amino-pelargonic acid synthase</fullName>
    </alternativeName>
    <alternativeName>
        <fullName evidence="10">8-amino-7-ketopelargonate synthase</fullName>
    </alternativeName>
</protein>
<dbReference type="KEGG" id="gcr:GcLGCM259_2430"/>
<dbReference type="InterPro" id="IPR015421">
    <property type="entry name" value="PyrdxlP-dep_Trfase_major"/>
</dbReference>
<dbReference type="InterPro" id="IPR050087">
    <property type="entry name" value="AON_synthase_class-II"/>
</dbReference>
<evidence type="ECO:0000313" key="15">
    <source>
        <dbReference type="Proteomes" id="UP000307000"/>
    </source>
</evidence>
<dbReference type="RefSeq" id="WP_138926788.1">
    <property type="nucleotide sequence ID" value="NZ_CP034412.1"/>
</dbReference>
<evidence type="ECO:0000256" key="7">
    <source>
        <dbReference type="ARBA" id="ARBA00022756"/>
    </source>
</evidence>
<dbReference type="Gene3D" id="3.90.1150.10">
    <property type="entry name" value="Aspartate Aminotransferase, domain 1"/>
    <property type="match status" value="1"/>
</dbReference>
<evidence type="ECO:0000256" key="11">
    <source>
        <dbReference type="ARBA" id="ARBA00047715"/>
    </source>
</evidence>
<dbReference type="EC" id="2.3.1.47" evidence="5"/>
<dbReference type="InterPro" id="IPR015424">
    <property type="entry name" value="PyrdxlP-dep_Trfase"/>
</dbReference>
<evidence type="ECO:0000256" key="1">
    <source>
        <dbReference type="ARBA" id="ARBA00001933"/>
    </source>
</evidence>
<evidence type="ECO:0000259" key="13">
    <source>
        <dbReference type="Pfam" id="PF00155"/>
    </source>
</evidence>
<proteinExistence type="inferred from homology"/>
<comment type="cofactor">
    <cofactor evidence="1 12">
        <name>pyridoxal 5'-phosphate</name>
        <dbReference type="ChEBI" id="CHEBI:597326"/>
    </cofactor>
</comment>
<evidence type="ECO:0000256" key="6">
    <source>
        <dbReference type="ARBA" id="ARBA00022679"/>
    </source>
</evidence>
<evidence type="ECO:0000256" key="8">
    <source>
        <dbReference type="ARBA" id="ARBA00022898"/>
    </source>
</evidence>
<dbReference type="PROSITE" id="PS00599">
    <property type="entry name" value="AA_TRANSFER_CLASS_2"/>
    <property type="match status" value="1"/>
</dbReference>
<sequence>MDASLHSPAQESARGGELPEHWHGWLAGRQRVRQVRHFQRRDTSRTGLLDLASNDYLGLCGHPAVRQAATQALQEQGAGAGASRIATGTLPVHRELEDALCRYTGRDAALVFSSGYTANLGLLQALGGPGSLFILDAHAHASLVDGARLSGAAVRTAGHNDLAGMRRILEEHRQQARASRAPSRVAVVVESLYSVLGDSADLGAAARLCQEYGALLVVDEAHSLAATPGGSAVRAAGLQHSAHVLVTATLSKALAAQGGAVLLGGQQAGLLREHLLNTARTFIFDTALNPAAAGAARAALQLADAPRRARLMRNVELIGNTLVAAPGWDARVERGTGPILSVRMGSPATAVRATGCLAVQGISVACFRPPSVPDGISRLRITGHAHHETTVLQEALHAIISTVTQEEHS</sequence>
<comment type="subunit">
    <text evidence="4">Homodimer.</text>
</comment>
<evidence type="ECO:0000256" key="9">
    <source>
        <dbReference type="ARBA" id="ARBA00032610"/>
    </source>
</evidence>
<keyword evidence="7" id="KW-0093">Biotin biosynthesis</keyword>
<dbReference type="EMBL" id="CP034412">
    <property type="protein sequence ID" value="QCY48137.1"/>
    <property type="molecule type" value="Genomic_DNA"/>
</dbReference>
<dbReference type="InterPro" id="IPR004839">
    <property type="entry name" value="Aminotransferase_I/II_large"/>
</dbReference>
<dbReference type="Pfam" id="PF00155">
    <property type="entry name" value="Aminotran_1_2"/>
    <property type="match status" value="1"/>
</dbReference>